<accession>A0A221V1J4</accession>
<dbReference type="EMBL" id="CP022515">
    <property type="protein sequence ID" value="ASO07216.1"/>
    <property type="molecule type" value="Genomic_DNA"/>
</dbReference>
<evidence type="ECO:0000313" key="2">
    <source>
        <dbReference type="Proteomes" id="UP000204551"/>
    </source>
</evidence>
<dbReference type="KEGG" id="aalg:AREALGSMS7_03806"/>
<evidence type="ECO:0000313" key="1">
    <source>
        <dbReference type="EMBL" id="ASO07216.1"/>
    </source>
</evidence>
<dbReference type="Proteomes" id="UP000204551">
    <property type="component" value="Chromosome"/>
</dbReference>
<reference evidence="1 2" key="1">
    <citation type="submission" date="2017-07" db="EMBL/GenBank/DDBJ databases">
        <title>Genome Sequence of Arenibacter algicola Strain SMS7 Isolated from a culture of the Diatom Skeletonema marinoi.</title>
        <authorList>
            <person name="Topel M."/>
            <person name="Pinder M.I.M."/>
            <person name="Johansson O.N."/>
            <person name="Kourtchenko O."/>
            <person name="Godhe A."/>
            <person name="Clarke A.K."/>
        </authorList>
    </citation>
    <scope>NUCLEOTIDE SEQUENCE [LARGE SCALE GENOMIC DNA]</scope>
    <source>
        <strain evidence="1 2">SMS7</strain>
    </source>
</reference>
<organism evidence="1 2">
    <name type="scientific">Arenibacter algicola</name>
    <dbReference type="NCBI Taxonomy" id="616991"/>
    <lineage>
        <taxon>Bacteria</taxon>
        <taxon>Pseudomonadati</taxon>
        <taxon>Bacteroidota</taxon>
        <taxon>Flavobacteriia</taxon>
        <taxon>Flavobacteriales</taxon>
        <taxon>Flavobacteriaceae</taxon>
        <taxon>Arenibacter</taxon>
    </lineage>
</organism>
<gene>
    <name evidence="1" type="ORF">AREALGSMS7_03806</name>
</gene>
<protein>
    <submittedName>
        <fullName evidence="1">Uncharacterized protein</fullName>
    </submittedName>
</protein>
<sequence length="88" mass="9657">MSYLYSFMVEIGYNFKSENMKTKLLFILSIFSVLVIGNSCASDNEACQEDPEVCACLNNPLACISPVGTNEVQADSLNAVSKLPVRKE</sequence>
<dbReference type="AlphaFoldDB" id="A0A221V1J4"/>
<proteinExistence type="predicted"/>
<name>A0A221V1J4_9FLAO</name>